<name>A0A0B5EMQ0_STRA4</name>
<dbReference type="Proteomes" id="UP000031523">
    <property type="component" value="Chromosome"/>
</dbReference>
<sequence length="68" mass="7151">MRVHGGENRPVDDSSEAFSRKVLQTVSVRFCSRLCGMSEESGTRKSGQGAAAARGGPRARGWAVGDVA</sequence>
<organism evidence="2 3">
    <name type="scientific">Streptomyces albus (strain ATCC 21838 / DSM 41398 / FERM P-419 / JCM 4703 / NBRC 107858)</name>
    <dbReference type="NCBI Taxonomy" id="1081613"/>
    <lineage>
        <taxon>Bacteria</taxon>
        <taxon>Bacillati</taxon>
        <taxon>Actinomycetota</taxon>
        <taxon>Actinomycetes</taxon>
        <taxon>Kitasatosporales</taxon>
        <taxon>Streptomycetaceae</taxon>
        <taxon>Streptomyces</taxon>
    </lineage>
</organism>
<gene>
    <name evidence="2" type="ORF">SLNWT_3392</name>
</gene>
<accession>A0A0B5EMQ0</accession>
<reference evidence="2 3" key="1">
    <citation type="submission" date="2015-01" db="EMBL/GenBank/DDBJ databases">
        <title>Enhanced salinomycin production by adjusting the supply of polyketide extender units in Streptomyce albus DSM 41398.</title>
        <authorList>
            <person name="Lu C."/>
        </authorList>
    </citation>
    <scope>NUCLEOTIDE SEQUENCE [LARGE SCALE GENOMIC DNA]</scope>
    <source>
        <strain evidence="3">ATCC 21838 / DSM 41398 / FERM P-419 / JCM 4703 / NBRC 107858</strain>
    </source>
</reference>
<feature type="region of interest" description="Disordered" evidence="1">
    <location>
        <begin position="38"/>
        <end position="68"/>
    </location>
</feature>
<dbReference type="AlphaFoldDB" id="A0A0B5EMQ0"/>
<keyword evidence="3" id="KW-1185">Reference proteome</keyword>
<evidence type="ECO:0000313" key="3">
    <source>
        <dbReference type="Proteomes" id="UP000031523"/>
    </source>
</evidence>
<dbReference type="EMBL" id="CP010519">
    <property type="protein sequence ID" value="AJE83768.1"/>
    <property type="molecule type" value="Genomic_DNA"/>
</dbReference>
<proteinExistence type="predicted"/>
<evidence type="ECO:0000313" key="2">
    <source>
        <dbReference type="EMBL" id="AJE83768.1"/>
    </source>
</evidence>
<evidence type="ECO:0000256" key="1">
    <source>
        <dbReference type="SAM" id="MobiDB-lite"/>
    </source>
</evidence>
<protein>
    <submittedName>
        <fullName evidence="2">Uncharacterized protein</fullName>
    </submittedName>
</protein>
<dbReference type="KEGG" id="sals:SLNWT_3392"/>
<feature type="compositionally biased region" description="Low complexity" evidence="1">
    <location>
        <begin position="47"/>
        <end position="68"/>
    </location>
</feature>